<feature type="domain" description="N-acetyltransferase" evidence="1">
    <location>
        <begin position="25"/>
        <end position="180"/>
    </location>
</feature>
<gene>
    <name evidence="3" type="primary">ydaF</name>
    <name evidence="2" type="ORF">IV50_GL000193</name>
    <name evidence="3" type="ORF">NCTC13645_01299</name>
</gene>
<dbReference type="EC" id="2.3.1.-" evidence="3"/>
<keyword evidence="3" id="KW-0012">Acyltransferase</keyword>
<evidence type="ECO:0000313" key="4">
    <source>
        <dbReference type="Proteomes" id="UP000051992"/>
    </source>
</evidence>
<dbReference type="PATRIC" id="fig|1629.5.peg.195"/>
<dbReference type="GO" id="GO:0008999">
    <property type="term" value="F:protein-N-terminal-alanine acetyltransferase activity"/>
    <property type="evidence" value="ECO:0007669"/>
    <property type="project" value="TreeGrafter"/>
</dbReference>
<evidence type="ECO:0000313" key="3">
    <source>
        <dbReference type="EMBL" id="SUP59048.1"/>
    </source>
</evidence>
<evidence type="ECO:0000313" key="5">
    <source>
        <dbReference type="Proteomes" id="UP000254621"/>
    </source>
</evidence>
<dbReference type="PANTHER" id="PTHR43441">
    <property type="entry name" value="RIBOSOMAL-PROTEIN-SERINE ACETYLTRANSFERASE"/>
    <property type="match status" value="1"/>
</dbReference>
<dbReference type="GO" id="GO:1990189">
    <property type="term" value="F:protein N-terminal-serine acetyltransferase activity"/>
    <property type="evidence" value="ECO:0007669"/>
    <property type="project" value="TreeGrafter"/>
</dbReference>
<dbReference type="Gene3D" id="3.40.630.30">
    <property type="match status" value="1"/>
</dbReference>
<dbReference type="InterPro" id="IPR051908">
    <property type="entry name" value="Ribosomal_N-acetyltransferase"/>
</dbReference>
<dbReference type="CDD" id="cd04301">
    <property type="entry name" value="NAT_SF"/>
    <property type="match status" value="1"/>
</dbReference>
<reference evidence="3 5" key="2">
    <citation type="submission" date="2018-06" db="EMBL/GenBank/DDBJ databases">
        <authorList>
            <consortium name="Pathogen Informatics"/>
            <person name="Doyle S."/>
        </authorList>
    </citation>
    <scope>NUCLEOTIDE SEQUENCE [LARGE SCALE GENOMIC DNA]</scope>
    <source>
        <strain evidence="3 5">NCTC13645</strain>
    </source>
</reference>
<dbReference type="InterPro" id="IPR016181">
    <property type="entry name" value="Acyl_CoA_acyltransferase"/>
</dbReference>
<keyword evidence="2" id="KW-0808">Transferase</keyword>
<dbReference type="AlphaFoldDB" id="A0A0R2H264"/>
<dbReference type="Proteomes" id="UP000051992">
    <property type="component" value="Unassembled WGS sequence"/>
</dbReference>
<dbReference type="OrthoDB" id="9784707at2"/>
<dbReference type="Pfam" id="PF13302">
    <property type="entry name" value="Acetyltransf_3"/>
    <property type="match status" value="1"/>
</dbReference>
<evidence type="ECO:0000259" key="1">
    <source>
        <dbReference type="PROSITE" id="PS51186"/>
    </source>
</evidence>
<sequence length="180" mass="20681">MFVFSEFETRIGLIQLVFPENSHAPELFNIIQTNAAEFTKWLPWVPKTDSVETELKFINDVRMKNAQYELLSLVILANRHPIGTIDLHEINANFHHAQIGYWLDPTYQGNGIMTQAVKQLAHHALHELGFHKLTIEADTLNVKSIAVAENADFHYEATLKDHIINEGEYRDLLLYTKLAD</sequence>
<evidence type="ECO:0000313" key="2">
    <source>
        <dbReference type="EMBL" id="KRN46927.1"/>
    </source>
</evidence>
<dbReference type="GO" id="GO:0005737">
    <property type="term" value="C:cytoplasm"/>
    <property type="evidence" value="ECO:0007669"/>
    <property type="project" value="TreeGrafter"/>
</dbReference>
<keyword evidence="4" id="KW-1185">Reference proteome</keyword>
<accession>A0A0R2H264</accession>
<dbReference type="Proteomes" id="UP000254621">
    <property type="component" value="Unassembled WGS sequence"/>
</dbReference>
<reference evidence="2 4" key="1">
    <citation type="journal article" date="2015" name="Genome Announc.">
        <title>Expanding the biotechnology potential of lactobacilli through comparative genomics of 213 strains and associated genera.</title>
        <authorList>
            <person name="Sun Z."/>
            <person name="Harris H.M."/>
            <person name="McCann A."/>
            <person name="Guo C."/>
            <person name="Argimon S."/>
            <person name="Zhang W."/>
            <person name="Yang X."/>
            <person name="Jeffery I.B."/>
            <person name="Cooney J.C."/>
            <person name="Kagawa T.F."/>
            <person name="Liu W."/>
            <person name="Song Y."/>
            <person name="Salvetti E."/>
            <person name="Wrobel A."/>
            <person name="Rasinkangas P."/>
            <person name="Parkhill J."/>
            <person name="Rea M.C."/>
            <person name="O'Sullivan O."/>
            <person name="Ritari J."/>
            <person name="Douillard F.P."/>
            <person name="Paul Ross R."/>
            <person name="Yang R."/>
            <person name="Briner A.E."/>
            <person name="Felis G.E."/>
            <person name="de Vos W.M."/>
            <person name="Barrangou R."/>
            <person name="Klaenhammer T.R."/>
            <person name="Caufield P.W."/>
            <person name="Cui Y."/>
            <person name="Zhang H."/>
            <person name="O'Toole P.W."/>
        </authorList>
    </citation>
    <scope>NUCLEOTIDE SEQUENCE [LARGE SCALE GENOMIC DNA]</scope>
    <source>
        <strain evidence="2 4">DSM 20410</strain>
    </source>
</reference>
<protein>
    <submittedName>
        <fullName evidence="2 3">Acetyltransferase</fullName>
        <ecNumber evidence="3">2.3.1.-</ecNumber>
    </submittedName>
</protein>
<dbReference type="EMBL" id="JQBM01000001">
    <property type="protein sequence ID" value="KRN46927.1"/>
    <property type="molecule type" value="Genomic_DNA"/>
</dbReference>
<dbReference type="STRING" id="1629.IV50_GL000193"/>
<dbReference type="EMBL" id="UHIV01000004">
    <property type="protein sequence ID" value="SUP59048.1"/>
    <property type="molecule type" value="Genomic_DNA"/>
</dbReference>
<dbReference type="SUPFAM" id="SSF55729">
    <property type="entry name" value="Acyl-CoA N-acyltransferases (Nat)"/>
    <property type="match status" value="1"/>
</dbReference>
<dbReference type="RefSeq" id="WP_057743756.1">
    <property type="nucleotide sequence ID" value="NZ_BJLU01000001.1"/>
</dbReference>
<dbReference type="InterPro" id="IPR000182">
    <property type="entry name" value="GNAT_dom"/>
</dbReference>
<organism evidence="2 4">
    <name type="scientific">Weissella viridescens</name>
    <name type="common">Lactobacillus viridescens</name>
    <dbReference type="NCBI Taxonomy" id="1629"/>
    <lineage>
        <taxon>Bacteria</taxon>
        <taxon>Bacillati</taxon>
        <taxon>Bacillota</taxon>
        <taxon>Bacilli</taxon>
        <taxon>Lactobacillales</taxon>
        <taxon>Lactobacillaceae</taxon>
        <taxon>Weissella</taxon>
    </lineage>
</organism>
<dbReference type="PANTHER" id="PTHR43441:SF11">
    <property type="entry name" value="RIBOSOMAL-PROTEIN-SERINE ACETYLTRANSFERASE"/>
    <property type="match status" value="1"/>
</dbReference>
<proteinExistence type="predicted"/>
<dbReference type="PROSITE" id="PS51186">
    <property type="entry name" value="GNAT"/>
    <property type="match status" value="1"/>
</dbReference>
<name>A0A0R2H264_WEIVI</name>